<dbReference type="GO" id="GO:0003677">
    <property type="term" value="F:DNA binding"/>
    <property type="evidence" value="ECO:0007669"/>
    <property type="project" value="InterPro"/>
</dbReference>
<dbReference type="Gene3D" id="1.10.260.40">
    <property type="entry name" value="lambda repressor-like DNA-binding domains"/>
    <property type="match status" value="1"/>
</dbReference>
<comment type="caution">
    <text evidence="2">The sequence shown here is derived from an EMBL/GenBank/DDBJ whole genome shotgun (WGS) entry which is preliminary data.</text>
</comment>
<dbReference type="InterPro" id="IPR001387">
    <property type="entry name" value="Cro/C1-type_HTH"/>
</dbReference>
<evidence type="ECO:0000313" key="3">
    <source>
        <dbReference type="Proteomes" id="UP000286038"/>
    </source>
</evidence>
<proteinExistence type="predicted"/>
<sequence length="75" mass="8598">MKSAIELMIVRKVKELRLQSGTSMAALADHLDVNYQFISQIEDETSSKAYNIDHVNSIAKFFKCTLWELIPQKPI</sequence>
<organism evidence="2 3">
    <name type="scientific">Butyricimonas virosa</name>
    <dbReference type="NCBI Taxonomy" id="544645"/>
    <lineage>
        <taxon>Bacteria</taxon>
        <taxon>Pseudomonadati</taxon>
        <taxon>Bacteroidota</taxon>
        <taxon>Bacteroidia</taxon>
        <taxon>Bacteroidales</taxon>
        <taxon>Odoribacteraceae</taxon>
        <taxon>Butyricimonas</taxon>
    </lineage>
</organism>
<evidence type="ECO:0000313" key="2">
    <source>
        <dbReference type="EMBL" id="RHM37934.1"/>
    </source>
</evidence>
<name>A0A415Q972_9BACT</name>
<dbReference type="SMART" id="SM00530">
    <property type="entry name" value="HTH_XRE"/>
    <property type="match status" value="1"/>
</dbReference>
<dbReference type="PROSITE" id="PS50943">
    <property type="entry name" value="HTH_CROC1"/>
    <property type="match status" value="1"/>
</dbReference>
<dbReference type="InterPro" id="IPR010982">
    <property type="entry name" value="Lambda_DNA-bd_dom_sf"/>
</dbReference>
<evidence type="ECO:0000259" key="1">
    <source>
        <dbReference type="PROSITE" id="PS50943"/>
    </source>
</evidence>
<dbReference type="Proteomes" id="UP000286038">
    <property type="component" value="Unassembled WGS sequence"/>
</dbReference>
<accession>A0A415Q972</accession>
<feature type="domain" description="HTH cro/C1-type" evidence="1">
    <location>
        <begin position="13"/>
        <end position="69"/>
    </location>
</feature>
<dbReference type="CDD" id="cd00093">
    <property type="entry name" value="HTH_XRE"/>
    <property type="match status" value="1"/>
</dbReference>
<gene>
    <name evidence="2" type="ORF">DWZ68_18200</name>
</gene>
<dbReference type="EMBL" id="QRPV01000050">
    <property type="protein sequence ID" value="RHM37934.1"/>
    <property type="molecule type" value="Genomic_DNA"/>
</dbReference>
<protein>
    <submittedName>
        <fullName evidence="2">XRE family transcriptional regulator</fullName>
    </submittedName>
</protein>
<dbReference type="SUPFAM" id="SSF47413">
    <property type="entry name" value="lambda repressor-like DNA-binding domains"/>
    <property type="match status" value="1"/>
</dbReference>
<dbReference type="AlphaFoldDB" id="A0A415Q972"/>
<reference evidence="2 3" key="1">
    <citation type="submission" date="2018-08" db="EMBL/GenBank/DDBJ databases">
        <title>A genome reference for cultivated species of the human gut microbiota.</title>
        <authorList>
            <person name="Zou Y."/>
            <person name="Xue W."/>
            <person name="Luo G."/>
        </authorList>
    </citation>
    <scope>NUCLEOTIDE SEQUENCE [LARGE SCALE GENOMIC DNA]</scope>
    <source>
        <strain evidence="2 3">AF34-33</strain>
    </source>
</reference>